<dbReference type="AlphaFoldDB" id="A0A0P1GKS5"/>
<dbReference type="Pfam" id="PF01408">
    <property type="entry name" value="GFO_IDH_MocA"/>
    <property type="match status" value="1"/>
</dbReference>
<keyword evidence="1 4" id="KW-0560">Oxidoreductase</keyword>
<dbReference type="Gene3D" id="3.30.360.10">
    <property type="entry name" value="Dihydrodipicolinate Reductase, domain 2"/>
    <property type="match status" value="1"/>
</dbReference>
<dbReference type="Gene3D" id="3.40.50.720">
    <property type="entry name" value="NAD(P)-binding Rossmann-like Domain"/>
    <property type="match status" value="1"/>
</dbReference>
<dbReference type="SUPFAM" id="SSF55347">
    <property type="entry name" value="Glyceraldehyde-3-phosphate dehydrogenase-like, C-terminal domain"/>
    <property type="match status" value="1"/>
</dbReference>
<dbReference type="InterPro" id="IPR055170">
    <property type="entry name" value="GFO_IDH_MocA-like_dom"/>
</dbReference>
<proteinExistence type="predicted"/>
<dbReference type="InterPro" id="IPR000683">
    <property type="entry name" value="Gfo/Idh/MocA-like_OxRdtase_N"/>
</dbReference>
<organism evidence="4 5">
    <name type="scientific">Tropicibacter naphthalenivorans</name>
    <dbReference type="NCBI Taxonomy" id="441103"/>
    <lineage>
        <taxon>Bacteria</taxon>
        <taxon>Pseudomonadati</taxon>
        <taxon>Pseudomonadota</taxon>
        <taxon>Alphaproteobacteria</taxon>
        <taxon>Rhodobacterales</taxon>
        <taxon>Roseobacteraceae</taxon>
        <taxon>Tropicibacter</taxon>
    </lineage>
</organism>
<dbReference type="InterPro" id="IPR036291">
    <property type="entry name" value="NAD(P)-bd_dom_sf"/>
</dbReference>
<dbReference type="OrthoDB" id="9815825at2"/>
<dbReference type="RefSeq" id="WP_058249266.1">
    <property type="nucleotide sequence ID" value="NZ_CYSE01000012.1"/>
</dbReference>
<name>A0A0P1GKS5_9RHOB</name>
<evidence type="ECO:0000259" key="2">
    <source>
        <dbReference type="Pfam" id="PF01408"/>
    </source>
</evidence>
<dbReference type="PANTHER" id="PTHR43818">
    <property type="entry name" value="BCDNA.GH03377"/>
    <property type="match status" value="1"/>
</dbReference>
<protein>
    <submittedName>
        <fullName evidence="4">Putative 4,5-dihydroxyphthalate dehydrogenase</fullName>
        <ecNumber evidence="4">1.-.-.-</ecNumber>
    </submittedName>
</protein>
<dbReference type="PANTHER" id="PTHR43818:SF11">
    <property type="entry name" value="BCDNA.GH03377"/>
    <property type="match status" value="1"/>
</dbReference>
<dbReference type="STRING" id="441103.TRN7648_03912"/>
<gene>
    <name evidence="4" type="primary">pht4</name>
    <name evidence="4" type="ORF">TRN7648_03912</name>
</gene>
<reference evidence="4 5" key="1">
    <citation type="submission" date="2015-09" db="EMBL/GenBank/DDBJ databases">
        <authorList>
            <consortium name="Swine Surveillance"/>
        </authorList>
    </citation>
    <scope>NUCLEOTIDE SEQUENCE [LARGE SCALE GENOMIC DNA]</scope>
    <source>
        <strain evidence="4 5">CECT 7648</strain>
    </source>
</reference>
<dbReference type="GO" id="GO:0016491">
    <property type="term" value="F:oxidoreductase activity"/>
    <property type="evidence" value="ECO:0007669"/>
    <property type="project" value="UniProtKB-KW"/>
</dbReference>
<keyword evidence="5" id="KW-1185">Reference proteome</keyword>
<accession>A0A0P1GKS5</accession>
<dbReference type="GO" id="GO:0000166">
    <property type="term" value="F:nucleotide binding"/>
    <property type="evidence" value="ECO:0007669"/>
    <property type="project" value="InterPro"/>
</dbReference>
<dbReference type="EMBL" id="CYSE01000012">
    <property type="protein sequence ID" value="CUH82323.1"/>
    <property type="molecule type" value="Genomic_DNA"/>
</dbReference>
<feature type="domain" description="GFO/IDH/MocA-like oxidoreductase" evidence="3">
    <location>
        <begin position="127"/>
        <end position="251"/>
    </location>
</feature>
<evidence type="ECO:0000259" key="3">
    <source>
        <dbReference type="Pfam" id="PF22725"/>
    </source>
</evidence>
<dbReference type="Pfam" id="PF22725">
    <property type="entry name" value="GFO_IDH_MocA_C3"/>
    <property type="match status" value="1"/>
</dbReference>
<evidence type="ECO:0000313" key="5">
    <source>
        <dbReference type="Proteomes" id="UP000054935"/>
    </source>
</evidence>
<dbReference type="EC" id="1.-.-.-" evidence="4"/>
<evidence type="ECO:0000313" key="4">
    <source>
        <dbReference type="EMBL" id="CUH82323.1"/>
    </source>
</evidence>
<dbReference type="SUPFAM" id="SSF51735">
    <property type="entry name" value="NAD(P)-binding Rossmann-fold domains"/>
    <property type="match status" value="1"/>
</dbReference>
<sequence>MTILVIGGGKMGATHLALAAQYAGKQGVALCEPKKSVRRVFGMLGFRTYASLEEAMAKGAAPKGVLIATPTRFHAPVAETALKNGIPVFVEKPLTLDPDRSMELVKLAEATGVPAQTGFVLRYIATFLRLRALVADGRLGRVERYEASMLGNVVTKPLPDESWQGDFSRGGGALNEYGPHLIDLCHFVFGRVAQVEAAEKAHVHCTKADDRIDVDWTHESGIPGHMRIDWCDTTKRKSVNEFRVIFEKAEVRVDNSAVELTWREGVDLPEGAEDLAAQPRPLNVGFYLRGEEFSLELEDFIGTCLGRNLHVDDEVPQGITPRLVDGYEVDRMIDAIARKVGLK</sequence>
<dbReference type="InterPro" id="IPR050463">
    <property type="entry name" value="Gfo/Idh/MocA_oxidrdct_glycsds"/>
</dbReference>
<dbReference type="Proteomes" id="UP000054935">
    <property type="component" value="Unassembled WGS sequence"/>
</dbReference>
<feature type="domain" description="Gfo/Idh/MocA-like oxidoreductase N-terminal" evidence="2">
    <location>
        <begin position="2"/>
        <end position="119"/>
    </location>
</feature>
<evidence type="ECO:0000256" key="1">
    <source>
        <dbReference type="ARBA" id="ARBA00023002"/>
    </source>
</evidence>